<dbReference type="EMBL" id="CP014229">
    <property type="protein sequence ID" value="AMD90058.1"/>
    <property type="molecule type" value="Genomic_DNA"/>
</dbReference>
<organism evidence="1 2">
    <name type="scientific">Desulfovibrio fairfieldensis</name>
    <dbReference type="NCBI Taxonomy" id="44742"/>
    <lineage>
        <taxon>Bacteria</taxon>
        <taxon>Pseudomonadati</taxon>
        <taxon>Thermodesulfobacteriota</taxon>
        <taxon>Desulfovibrionia</taxon>
        <taxon>Desulfovibrionales</taxon>
        <taxon>Desulfovibrionaceae</taxon>
        <taxon>Desulfovibrio</taxon>
    </lineage>
</organism>
<name>A0A0X8JKH8_9BACT</name>
<dbReference type="AlphaFoldDB" id="A0A0X8JKH8"/>
<reference evidence="2" key="1">
    <citation type="submission" date="2016-02" db="EMBL/GenBank/DDBJ databases">
        <authorList>
            <person name="Holder M.E."/>
            <person name="Ajami N.J."/>
            <person name="Petrosino J.F."/>
        </authorList>
    </citation>
    <scope>NUCLEOTIDE SEQUENCE [LARGE SCALE GENOMIC DNA]</scope>
    <source>
        <strain evidence="2">CCUG 45958</strain>
    </source>
</reference>
<dbReference type="Proteomes" id="UP000069241">
    <property type="component" value="Chromosome"/>
</dbReference>
<evidence type="ECO:0000313" key="2">
    <source>
        <dbReference type="Proteomes" id="UP000069241"/>
    </source>
</evidence>
<sequence>MDCIFSKLAEFITNKKTMSNELLNVIAITIRKSGKFHKSQVNGRKDIHFQHPQRCNFFGPLRVFIVNERKCTIKIIIKIHTFRIKWIFGNNKSM</sequence>
<evidence type="ECO:0000313" key="1">
    <source>
        <dbReference type="EMBL" id="AMD90058.1"/>
    </source>
</evidence>
<accession>A0A0X8JKH8</accession>
<gene>
    <name evidence="1" type="ORF">AXF13_07960</name>
</gene>
<proteinExistence type="predicted"/>
<dbReference type="KEGG" id="dfi:AXF13_07960"/>
<protein>
    <submittedName>
        <fullName evidence="1">Uncharacterized protein</fullName>
    </submittedName>
</protein>
<keyword evidence="2" id="KW-1185">Reference proteome</keyword>